<dbReference type="AlphaFoldDB" id="A0A1F5SGW0"/>
<reference evidence="3 4" key="1">
    <citation type="journal article" date="2016" name="Nat. Commun.">
        <title>Thousands of microbial genomes shed light on interconnected biogeochemical processes in an aquifer system.</title>
        <authorList>
            <person name="Anantharaman K."/>
            <person name="Brown C.T."/>
            <person name="Hug L.A."/>
            <person name="Sharon I."/>
            <person name="Castelle C.J."/>
            <person name="Probst A.J."/>
            <person name="Thomas B.C."/>
            <person name="Singh A."/>
            <person name="Wilkins M.J."/>
            <person name="Karaoz U."/>
            <person name="Brodie E.L."/>
            <person name="Williams K.H."/>
            <person name="Hubbard S.S."/>
            <person name="Banfield J.F."/>
        </authorList>
    </citation>
    <scope>NUCLEOTIDE SEQUENCE [LARGE SCALE GENOMIC DNA]</scope>
</reference>
<protein>
    <recommendedName>
        <fullName evidence="2">DUF5698 domain-containing protein</fullName>
    </recommendedName>
</protein>
<keyword evidence="1" id="KW-1133">Transmembrane helix</keyword>
<sequence>MFLFLIGIIEMLIVTSWTKMVTKTRVLASGGITMINVLIWYYVLQKIVDDISNWHVALMYAAGCSVGTVISTYYFHLRESKEAMTAEEPGIMTPKPQQ</sequence>
<dbReference type="STRING" id="1797994.A2227_05655"/>
<evidence type="ECO:0000256" key="1">
    <source>
        <dbReference type="SAM" id="Phobius"/>
    </source>
</evidence>
<feature type="domain" description="DUF5698" evidence="2">
    <location>
        <begin position="20"/>
        <end position="70"/>
    </location>
</feature>
<dbReference type="Proteomes" id="UP000178367">
    <property type="component" value="Unassembled WGS sequence"/>
</dbReference>
<evidence type="ECO:0000313" key="4">
    <source>
        <dbReference type="Proteomes" id="UP000178367"/>
    </source>
</evidence>
<name>A0A1F5SGW0_9BACT</name>
<accession>A0A1F5SGW0</accession>
<dbReference type="InterPro" id="IPR044035">
    <property type="entry name" value="DUF5698"/>
</dbReference>
<dbReference type="EMBL" id="MFGB01000018">
    <property type="protein sequence ID" value="OGF25958.1"/>
    <property type="molecule type" value="Genomic_DNA"/>
</dbReference>
<gene>
    <name evidence="3" type="ORF">A2227_05655</name>
</gene>
<dbReference type="Pfam" id="PF18955">
    <property type="entry name" value="DUF5698"/>
    <property type="match status" value="1"/>
</dbReference>
<feature type="transmembrane region" description="Helical" evidence="1">
    <location>
        <begin position="26"/>
        <end position="44"/>
    </location>
</feature>
<keyword evidence="1" id="KW-0472">Membrane</keyword>
<proteinExistence type="predicted"/>
<comment type="caution">
    <text evidence="3">The sequence shown here is derived from an EMBL/GenBank/DDBJ whole genome shotgun (WGS) entry which is preliminary data.</text>
</comment>
<feature type="transmembrane region" description="Helical" evidence="1">
    <location>
        <begin position="56"/>
        <end position="75"/>
    </location>
</feature>
<evidence type="ECO:0000259" key="2">
    <source>
        <dbReference type="Pfam" id="PF18955"/>
    </source>
</evidence>
<evidence type="ECO:0000313" key="3">
    <source>
        <dbReference type="EMBL" id="OGF25958.1"/>
    </source>
</evidence>
<organism evidence="3 4">
    <name type="scientific">Candidatus Falkowbacteria bacterium RIFOXYA2_FULL_47_19</name>
    <dbReference type="NCBI Taxonomy" id="1797994"/>
    <lineage>
        <taxon>Bacteria</taxon>
        <taxon>Candidatus Falkowiibacteriota</taxon>
    </lineage>
</organism>
<keyword evidence="1" id="KW-0812">Transmembrane</keyword>